<dbReference type="InterPro" id="IPR013087">
    <property type="entry name" value="Znf_C2H2_type"/>
</dbReference>
<evidence type="ECO:0000259" key="8">
    <source>
        <dbReference type="PROSITE" id="PS50808"/>
    </source>
</evidence>
<evidence type="ECO:0000256" key="3">
    <source>
        <dbReference type="ARBA" id="ARBA00022771"/>
    </source>
</evidence>
<dbReference type="Proteomes" id="UP001152759">
    <property type="component" value="Chromosome 1"/>
</dbReference>
<evidence type="ECO:0000256" key="6">
    <source>
        <dbReference type="PROSITE-ProRule" id="PRU00027"/>
    </source>
</evidence>
<dbReference type="OrthoDB" id="1306014at2759"/>
<feature type="compositionally biased region" description="Low complexity" evidence="7">
    <location>
        <begin position="129"/>
        <end position="138"/>
    </location>
</feature>
<reference evidence="9" key="1">
    <citation type="submission" date="2021-12" db="EMBL/GenBank/DDBJ databases">
        <authorList>
            <person name="King R."/>
        </authorList>
    </citation>
    <scope>NUCLEOTIDE SEQUENCE</scope>
</reference>
<keyword evidence="2" id="KW-0479">Metal-binding</keyword>
<evidence type="ECO:0000256" key="7">
    <source>
        <dbReference type="SAM" id="MobiDB-lite"/>
    </source>
</evidence>
<keyword evidence="10" id="KW-1185">Reference proteome</keyword>
<dbReference type="GO" id="GO:0008270">
    <property type="term" value="F:zinc ion binding"/>
    <property type="evidence" value="ECO:0007669"/>
    <property type="project" value="UniProtKB-KW"/>
</dbReference>
<feature type="compositionally biased region" description="Basic and acidic residues" evidence="7">
    <location>
        <begin position="327"/>
        <end position="340"/>
    </location>
</feature>
<dbReference type="PANTHER" id="PTHR23215">
    <property type="entry name" value="ZINC FINGER PROTEIN 207"/>
    <property type="match status" value="1"/>
</dbReference>
<evidence type="ECO:0000256" key="1">
    <source>
        <dbReference type="ARBA" id="ARBA00004123"/>
    </source>
</evidence>
<dbReference type="GO" id="GO:0003677">
    <property type="term" value="F:DNA binding"/>
    <property type="evidence" value="ECO:0007669"/>
    <property type="project" value="InterPro"/>
</dbReference>
<dbReference type="GO" id="GO:0007094">
    <property type="term" value="P:mitotic spindle assembly checkpoint signaling"/>
    <property type="evidence" value="ECO:0007669"/>
    <property type="project" value="TreeGrafter"/>
</dbReference>
<dbReference type="PANTHER" id="PTHR23215:SF0">
    <property type="entry name" value="BUB3-INTERACTING AND GLEBS MOTIF-CONTAINING PROTEIN ZNF207"/>
    <property type="match status" value="1"/>
</dbReference>
<accession>A0A9P0EW22</accession>
<dbReference type="CDD" id="cd20908">
    <property type="entry name" value="SUF4-like"/>
    <property type="match status" value="1"/>
</dbReference>
<dbReference type="KEGG" id="btab:109041141"/>
<keyword evidence="4" id="KW-0862">Zinc</keyword>
<name>A0A9P0EW22_BEMTA</name>
<dbReference type="PROSITE" id="PS50808">
    <property type="entry name" value="ZF_BED"/>
    <property type="match status" value="1"/>
</dbReference>
<keyword evidence="5" id="KW-0539">Nucleus</keyword>
<dbReference type="SMART" id="SM00355">
    <property type="entry name" value="ZnF_C2H2"/>
    <property type="match status" value="2"/>
</dbReference>
<dbReference type="GO" id="GO:0090307">
    <property type="term" value="P:mitotic spindle assembly"/>
    <property type="evidence" value="ECO:0007669"/>
    <property type="project" value="TreeGrafter"/>
</dbReference>
<dbReference type="GO" id="GO:0005634">
    <property type="term" value="C:nucleus"/>
    <property type="evidence" value="ECO:0007669"/>
    <property type="project" value="UniProtKB-SubCell"/>
</dbReference>
<dbReference type="AlphaFoldDB" id="A0A9P0EW22"/>
<feature type="compositionally biased region" description="Low complexity" evidence="7">
    <location>
        <begin position="302"/>
        <end position="326"/>
    </location>
</feature>
<dbReference type="EMBL" id="OU963862">
    <property type="protein sequence ID" value="CAH0381170.1"/>
    <property type="molecule type" value="Genomic_DNA"/>
</dbReference>
<feature type="region of interest" description="Disordered" evidence="7">
    <location>
        <begin position="91"/>
        <end position="146"/>
    </location>
</feature>
<dbReference type="PROSITE" id="PS00028">
    <property type="entry name" value="ZINC_FINGER_C2H2_1"/>
    <property type="match status" value="2"/>
</dbReference>
<protein>
    <recommendedName>
        <fullName evidence="8">BED-type domain-containing protein</fullName>
    </recommendedName>
</protein>
<evidence type="ECO:0000256" key="2">
    <source>
        <dbReference type="ARBA" id="ARBA00022723"/>
    </source>
</evidence>
<proteinExistence type="predicted"/>
<dbReference type="GO" id="GO:0000776">
    <property type="term" value="C:kinetochore"/>
    <property type="evidence" value="ECO:0007669"/>
    <property type="project" value="TreeGrafter"/>
</dbReference>
<dbReference type="GO" id="GO:0008017">
    <property type="term" value="F:microtubule binding"/>
    <property type="evidence" value="ECO:0007669"/>
    <property type="project" value="TreeGrafter"/>
</dbReference>
<comment type="subcellular location">
    <subcellularLocation>
        <location evidence="1">Nucleus</location>
    </subcellularLocation>
</comment>
<dbReference type="InterPro" id="IPR003656">
    <property type="entry name" value="Znf_BED"/>
</dbReference>
<evidence type="ECO:0000313" key="9">
    <source>
        <dbReference type="EMBL" id="CAH0381170.1"/>
    </source>
</evidence>
<gene>
    <name evidence="9" type="ORF">BEMITA_LOCUS844</name>
</gene>
<evidence type="ECO:0000256" key="5">
    <source>
        <dbReference type="ARBA" id="ARBA00023242"/>
    </source>
</evidence>
<feature type="region of interest" description="Disordered" evidence="7">
    <location>
        <begin position="287"/>
        <end position="342"/>
    </location>
</feature>
<dbReference type="GO" id="GO:0008608">
    <property type="term" value="P:attachment of spindle microtubules to kinetochore"/>
    <property type="evidence" value="ECO:0007669"/>
    <property type="project" value="TreeGrafter"/>
</dbReference>
<keyword evidence="3 6" id="KW-0863">Zinc-finger</keyword>
<evidence type="ECO:0000313" key="10">
    <source>
        <dbReference type="Proteomes" id="UP001152759"/>
    </source>
</evidence>
<dbReference type="GO" id="GO:1990047">
    <property type="term" value="C:spindle matrix"/>
    <property type="evidence" value="ECO:0007669"/>
    <property type="project" value="TreeGrafter"/>
</dbReference>
<evidence type="ECO:0000256" key="4">
    <source>
        <dbReference type="ARBA" id="ARBA00022833"/>
    </source>
</evidence>
<feature type="domain" description="BED-type" evidence="8">
    <location>
        <begin position="6"/>
        <end position="65"/>
    </location>
</feature>
<organism evidence="9 10">
    <name type="scientific">Bemisia tabaci</name>
    <name type="common">Sweetpotato whitefly</name>
    <name type="synonym">Aleurodes tabaci</name>
    <dbReference type="NCBI Taxonomy" id="7038"/>
    <lineage>
        <taxon>Eukaryota</taxon>
        <taxon>Metazoa</taxon>
        <taxon>Ecdysozoa</taxon>
        <taxon>Arthropoda</taxon>
        <taxon>Hexapoda</taxon>
        <taxon>Insecta</taxon>
        <taxon>Pterygota</taxon>
        <taxon>Neoptera</taxon>
        <taxon>Paraneoptera</taxon>
        <taxon>Hemiptera</taxon>
        <taxon>Sternorrhyncha</taxon>
        <taxon>Aleyrodoidea</taxon>
        <taxon>Aleyrodidae</taxon>
        <taxon>Aleyrodinae</taxon>
        <taxon>Bemisia</taxon>
    </lineage>
</organism>
<sequence length="451" mass="48638">MGRKKKKQAKPWCWYCNREFEDEKILIQHQKAKHFKCHICHKKLYTGPGLSIHCMQVHKETIDKVPNSLSHRCNIEIEIYGMEGIPAEDLKEHEKQRQSGPSQSPDSGDDEPPNKKKASEANKSGASGQGMMPQVPMMPMQPPFGPPMGGPPMMGMGPPFMGPGMPMMPGGPAGPMAPPGMGGPPPQPNKPLFPSAAAIASTASSSPVGTDFKPITSNAPIGPIKPMFPAYSGSGDPEGGQTNSSEEPAKIPLINTVSSTSKIIHPQEDISLEEIRAKLPKYRSKIPEPVLTPVHNENTATPPQQTLNSTSSSSPQQPQQLNMHQHQQPDTKHNIDDRRNGPPLMLQRFPTPHIPVSMPNMPISVGSMVPPVSSGLTLMAPMGRPMMSLGQPAMMMPRPPAPPMGMVPHPGHRLVPGLVGPPMMHPAYSAAGPMAFPGPPMLAPMMPPRFR</sequence>
<feature type="region of interest" description="Disordered" evidence="7">
    <location>
        <begin position="204"/>
        <end position="249"/>
    </location>
</feature>